<evidence type="ECO:0000256" key="5">
    <source>
        <dbReference type="ARBA" id="ARBA00022679"/>
    </source>
</evidence>
<dbReference type="PROSITE" id="PS50109">
    <property type="entry name" value="HIS_KIN"/>
    <property type="match status" value="1"/>
</dbReference>
<comment type="subcellular location">
    <subcellularLocation>
        <location evidence="2">Cell membrane</location>
    </subcellularLocation>
</comment>
<sequence>MRSASTRMRFGFAIIAAFLLVAAVLEFAARSAFAGLLSLGGVVLVVLVGLRLTREVAAPLDVLSGVLLRAAAGDRTARAGEGHPVYDATDRLLAAYEHAVAVEEARQVVRRLAEPGGTPTGDLGTTLQDVVRRVGAALDVDRVFLRISEALTEDHRPLVTQWHRDGLTPAPDDLPILPRDPRSTDPAGTADVHPNLRADPILYGDTPRAKAARTLSENADVRALVSLQITAAAQPCGGLLVMDSGGPRNWTAGELDVLSSIAADLSRMMENTKLAADQRRLERDRQMFTATASHELRTPLASMLGYLELLSVGDFGQLTDEQQNAVGVVERNTARLHELVLDLLTISGIGKVGTLADRPPVSLGEVASTVHAETSPLATEAQVELRYDEKAPATVLGDPHLLERALTALVQNAIVFTPAGGTITITLDREDARTIRLVVSDTGIGIPDDELPRVVEPFYRGTNAVELGIAGSGLGLSIVAMIIEQHAGTIGLATNAQGGLDVTIRLPLAQLTASAVSGSIIGWS</sequence>
<dbReference type="InterPro" id="IPR004358">
    <property type="entry name" value="Sig_transdc_His_kin-like_C"/>
</dbReference>
<dbReference type="RefSeq" id="WP_142704309.1">
    <property type="nucleotide sequence ID" value="NZ_VIRS01000005.1"/>
</dbReference>
<keyword evidence="7" id="KW-0902">Two-component regulatory system</keyword>
<evidence type="ECO:0000256" key="8">
    <source>
        <dbReference type="SAM" id="MobiDB-lite"/>
    </source>
</evidence>
<proteinExistence type="predicted"/>
<dbReference type="InterPro" id="IPR003594">
    <property type="entry name" value="HATPase_dom"/>
</dbReference>
<accession>A0A545AVV8</accession>
<keyword evidence="6 10" id="KW-0418">Kinase</keyword>
<feature type="domain" description="Histidine kinase" evidence="9">
    <location>
        <begin position="291"/>
        <end position="510"/>
    </location>
</feature>
<evidence type="ECO:0000256" key="1">
    <source>
        <dbReference type="ARBA" id="ARBA00000085"/>
    </source>
</evidence>
<dbReference type="PANTHER" id="PTHR43711:SF1">
    <property type="entry name" value="HISTIDINE KINASE 1"/>
    <property type="match status" value="1"/>
</dbReference>
<evidence type="ECO:0000259" key="9">
    <source>
        <dbReference type="PROSITE" id="PS50109"/>
    </source>
</evidence>
<dbReference type="SMART" id="SM00388">
    <property type="entry name" value="HisKA"/>
    <property type="match status" value="1"/>
</dbReference>
<dbReference type="SUPFAM" id="SSF47384">
    <property type="entry name" value="Homodimeric domain of signal transducing histidine kinase"/>
    <property type="match status" value="1"/>
</dbReference>
<dbReference type="CDD" id="cd00075">
    <property type="entry name" value="HATPase"/>
    <property type="match status" value="1"/>
</dbReference>
<comment type="caution">
    <text evidence="10">The sequence shown here is derived from an EMBL/GenBank/DDBJ whole genome shotgun (WGS) entry which is preliminary data.</text>
</comment>
<dbReference type="SUPFAM" id="SSF55781">
    <property type="entry name" value="GAF domain-like"/>
    <property type="match status" value="1"/>
</dbReference>
<dbReference type="PRINTS" id="PR00344">
    <property type="entry name" value="BCTRLSENSOR"/>
</dbReference>
<dbReference type="InterPro" id="IPR029016">
    <property type="entry name" value="GAF-like_dom_sf"/>
</dbReference>
<keyword evidence="5" id="KW-0808">Transferase</keyword>
<dbReference type="InterPro" id="IPR003018">
    <property type="entry name" value="GAF"/>
</dbReference>
<dbReference type="Pfam" id="PF02518">
    <property type="entry name" value="HATPase_c"/>
    <property type="match status" value="1"/>
</dbReference>
<dbReference type="EMBL" id="VIRS01000005">
    <property type="protein sequence ID" value="TQS45444.1"/>
    <property type="molecule type" value="Genomic_DNA"/>
</dbReference>
<organism evidence="10 11">
    <name type="scientific">Cryptosporangium phraense</name>
    <dbReference type="NCBI Taxonomy" id="2593070"/>
    <lineage>
        <taxon>Bacteria</taxon>
        <taxon>Bacillati</taxon>
        <taxon>Actinomycetota</taxon>
        <taxon>Actinomycetes</taxon>
        <taxon>Cryptosporangiales</taxon>
        <taxon>Cryptosporangiaceae</taxon>
        <taxon>Cryptosporangium</taxon>
    </lineage>
</organism>
<dbReference type="CDD" id="cd00082">
    <property type="entry name" value="HisKA"/>
    <property type="match status" value="1"/>
</dbReference>
<evidence type="ECO:0000256" key="4">
    <source>
        <dbReference type="ARBA" id="ARBA00022553"/>
    </source>
</evidence>
<dbReference type="Proteomes" id="UP000317982">
    <property type="component" value="Unassembled WGS sequence"/>
</dbReference>
<name>A0A545AVV8_9ACTN</name>
<dbReference type="GO" id="GO:0005886">
    <property type="term" value="C:plasma membrane"/>
    <property type="evidence" value="ECO:0007669"/>
    <property type="project" value="UniProtKB-SubCell"/>
</dbReference>
<evidence type="ECO:0000313" key="11">
    <source>
        <dbReference type="Proteomes" id="UP000317982"/>
    </source>
</evidence>
<dbReference type="Gene3D" id="3.30.565.10">
    <property type="entry name" value="Histidine kinase-like ATPase, C-terminal domain"/>
    <property type="match status" value="1"/>
</dbReference>
<evidence type="ECO:0000256" key="3">
    <source>
        <dbReference type="ARBA" id="ARBA00012438"/>
    </source>
</evidence>
<dbReference type="GO" id="GO:0000155">
    <property type="term" value="F:phosphorelay sensor kinase activity"/>
    <property type="evidence" value="ECO:0007669"/>
    <property type="project" value="InterPro"/>
</dbReference>
<dbReference type="PANTHER" id="PTHR43711">
    <property type="entry name" value="TWO-COMPONENT HISTIDINE KINASE"/>
    <property type="match status" value="1"/>
</dbReference>
<dbReference type="EC" id="2.7.13.3" evidence="3"/>
<dbReference type="InterPro" id="IPR005467">
    <property type="entry name" value="His_kinase_dom"/>
</dbReference>
<keyword evidence="4" id="KW-0597">Phosphoprotein</keyword>
<feature type="region of interest" description="Disordered" evidence="8">
    <location>
        <begin position="167"/>
        <end position="198"/>
    </location>
</feature>
<dbReference type="Gene3D" id="3.30.450.40">
    <property type="match status" value="1"/>
</dbReference>
<dbReference type="SUPFAM" id="SSF55874">
    <property type="entry name" value="ATPase domain of HSP90 chaperone/DNA topoisomerase II/histidine kinase"/>
    <property type="match status" value="1"/>
</dbReference>
<dbReference type="SMART" id="SM00387">
    <property type="entry name" value="HATPase_c"/>
    <property type="match status" value="1"/>
</dbReference>
<dbReference type="Pfam" id="PF01590">
    <property type="entry name" value="GAF"/>
    <property type="match status" value="1"/>
</dbReference>
<dbReference type="OrthoDB" id="9757990at2"/>
<evidence type="ECO:0000256" key="2">
    <source>
        <dbReference type="ARBA" id="ARBA00004236"/>
    </source>
</evidence>
<dbReference type="InterPro" id="IPR003661">
    <property type="entry name" value="HisK_dim/P_dom"/>
</dbReference>
<evidence type="ECO:0000256" key="6">
    <source>
        <dbReference type="ARBA" id="ARBA00022777"/>
    </source>
</evidence>
<gene>
    <name evidence="10" type="ORF">FL583_10220</name>
</gene>
<dbReference type="AlphaFoldDB" id="A0A545AVV8"/>
<keyword evidence="11" id="KW-1185">Reference proteome</keyword>
<dbReference type="InParanoid" id="A0A545AVV8"/>
<comment type="catalytic activity">
    <reaction evidence="1">
        <text>ATP + protein L-histidine = ADP + protein N-phospho-L-histidine.</text>
        <dbReference type="EC" id="2.7.13.3"/>
    </reaction>
</comment>
<dbReference type="Pfam" id="PF00512">
    <property type="entry name" value="HisKA"/>
    <property type="match status" value="1"/>
</dbReference>
<dbReference type="SMART" id="SM00065">
    <property type="entry name" value="GAF"/>
    <property type="match status" value="1"/>
</dbReference>
<dbReference type="Gene3D" id="1.10.287.130">
    <property type="match status" value="1"/>
</dbReference>
<evidence type="ECO:0000256" key="7">
    <source>
        <dbReference type="ARBA" id="ARBA00023012"/>
    </source>
</evidence>
<protein>
    <recommendedName>
        <fullName evidence="3">histidine kinase</fullName>
        <ecNumber evidence="3">2.7.13.3</ecNumber>
    </recommendedName>
</protein>
<dbReference type="InterPro" id="IPR036097">
    <property type="entry name" value="HisK_dim/P_sf"/>
</dbReference>
<reference evidence="10 11" key="1">
    <citation type="submission" date="2019-07" db="EMBL/GenBank/DDBJ databases">
        <title>Cryptosporangium phraense sp. nov., isolated from plant litter.</title>
        <authorList>
            <person name="Suriyachadkun C."/>
        </authorList>
    </citation>
    <scope>NUCLEOTIDE SEQUENCE [LARGE SCALE GENOMIC DNA]</scope>
    <source>
        <strain evidence="10 11">A-T 5661</strain>
    </source>
</reference>
<dbReference type="InterPro" id="IPR036890">
    <property type="entry name" value="HATPase_C_sf"/>
</dbReference>
<evidence type="ECO:0000313" key="10">
    <source>
        <dbReference type="EMBL" id="TQS45444.1"/>
    </source>
</evidence>
<dbReference type="InterPro" id="IPR050736">
    <property type="entry name" value="Sensor_HK_Regulatory"/>
</dbReference>